<evidence type="ECO:0000256" key="12">
    <source>
        <dbReference type="ARBA" id="ARBA00023012"/>
    </source>
</evidence>
<dbReference type="AlphaFoldDB" id="A0A4Q0XTN6"/>
<comment type="catalytic activity">
    <reaction evidence="1">
        <text>ATP + protein L-histidine = ADP + protein N-phospho-L-histidine.</text>
        <dbReference type="EC" id="2.7.13.3"/>
    </reaction>
</comment>
<gene>
    <name evidence="15" type="ORF">CRV04_06800</name>
</gene>
<dbReference type="Gene3D" id="3.30.565.10">
    <property type="entry name" value="Histidine kinase-like ATPase, C-terminal domain"/>
    <property type="match status" value="1"/>
</dbReference>
<feature type="transmembrane region" description="Helical" evidence="13">
    <location>
        <begin position="16"/>
        <end position="35"/>
    </location>
</feature>
<evidence type="ECO:0000256" key="1">
    <source>
        <dbReference type="ARBA" id="ARBA00000085"/>
    </source>
</evidence>
<dbReference type="CDD" id="cd00075">
    <property type="entry name" value="HATPase"/>
    <property type="match status" value="1"/>
</dbReference>
<evidence type="ECO:0000256" key="5">
    <source>
        <dbReference type="ARBA" id="ARBA00022553"/>
    </source>
</evidence>
<dbReference type="PANTHER" id="PTHR43065">
    <property type="entry name" value="SENSOR HISTIDINE KINASE"/>
    <property type="match status" value="1"/>
</dbReference>
<evidence type="ECO:0000313" key="16">
    <source>
        <dbReference type="Proteomes" id="UP000290657"/>
    </source>
</evidence>
<protein>
    <recommendedName>
        <fullName evidence="3">histidine kinase</fullName>
        <ecNumber evidence="3">2.7.13.3</ecNumber>
    </recommendedName>
</protein>
<dbReference type="InterPro" id="IPR029151">
    <property type="entry name" value="Sensor-like_sf"/>
</dbReference>
<keyword evidence="4" id="KW-1003">Cell membrane</keyword>
<evidence type="ECO:0000256" key="6">
    <source>
        <dbReference type="ARBA" id="ARBA00022679"/>
    </source>
</evidence>
<evidence type="ECO:0000256" key="7">
    <source>
        <dbReference type="ARBA" id="ARBA00022692"/>
    </source>
</evidence>
<keyword evidence="6" id="KW-0808">Transferase</keyword>
<dbReference type="Proteomes" id="UP000290657">
    <property type="component" value="Unassembled WGS sequence"/>
</dbReference>
<comment type="subcellular location">
    <subcellularLocation>
        <location evidence="2">Cell membrane</location>
        <topology evidence="2">Multi-pass membrane protein</topology>
    </subcellularLocation>
</comment>
<organism evidence="15 16">
    <name type="scientific">Candidatus Marinarcus aquaticus</name>
    <dbReference type="NCBI Taxonomy" id="2044504"/>
    <lineage>
        <taxon>Bacteria</taxon>
        <taxon>Pseudomonadati</taxon>
        <taxon>Campylobacterota</taxon>
        <taxon>Epsilonproteobacteria</taxon>
        <taxon>Campylobacterales</taxon>
        <taxon>Arcobacteraceae</taxon>
        <taxon>Candidatus Marinarcus</taxon>
    </lineage>
</organism>
<keyword evidence="7 13" id="KW-0812">Transmembrane</keyword>
<keyword evidence="12" id="KW-0902">Two-component regulatory system</keyword>
<dbReference type="SUPFAM" id="SSF55874">
    <property type="entry name" value="ATPase domain of HSP90 chaperone/DNA topoisomerase II/histidine kinase"/>
    <property type="match status" value="1"/>
</dbReference>
<keyword evidence="13" id="KW-0472">Membrane</keyword>
<dbReference type="InterPro" id="IPR005467">
    <property type="entry name" value="His_kinase_dom"/>
</dbReference>
<keyword evidence="11 13" id="KW-1133">Transmembrane helix</keyword>
<reference evidence="15 16" key="1">
    <citation type="submission" date="2017-10" db="EMBL/GenBank/DDBJ databases">
        <title>Genomics of the genus Arcobacter.</title>
        <authorList>
            <person name="Perez-Cataluna A."/>
            <person name="Figueras M.J."/>
        </authorList>
    </citation>
    <scope>NUCLEOTIDE SEQUENCE [LARGE SCALE GENOMIC DNA]</scope>
    <source>
        <strain evidence="15 16">CECT 8987</strain>
    </source>
</reference>
<dbReference type="OrthoDB" id="9804645at2"/>
<dbReference type="PANTHER" id="PTHR43065:SF10">
    <property type="entry name" value="PEROXIDE STRESS-ACTIVATED HISTIDINE KINASE MAK3"/>
    <property type="match status" value="1"/>
</dbReference>
<dbReference type="InterPro" id="IPR004358">
    <property type="entry name" value="Sig_transdc_His_kin-like_C"/>
</dbReference>
<dbReference type="EMBL" id="PDKN01000004">
    <property type="protein sequence ID" value="RXJ57513.1"/>
    <property type="molecule type" value="Genomic_DNA"/>
</dbReference>
<dbReference type="GO" id="GO:0000155">
    <property type="term" value="F:phosphorelay sensor kinase activity"/>
    <property type="evidence" value="ECO:0007669"/>
    <property type="project" value="InterPro"/>
</dbReference>
<dbReference type="PRINTS" id="PR00344">
    <property type="entry name" value="BCTRLSENSOR"/>
</dbReference>
<dbReference type="Gene3D" id="1.10.287.130">
    <property type="match status" value="1"/>
</dbReference>
<dbReference type="Gene3D" id="3.30.450.20">
    <property type="entry name" value="PAS domain"/>
    <property type="match status" value="1"/>
</dbReference>
<keyword evidence="10" id="KW-0067">ATP-binding</keyword>
<dbReference type="GO" id="GO:0005886">
    <property type="term" value="C:plasma membrane"/>
    <property type="evidence" value="ECO:0007669"/>
    <property type="project" value="UniProtKB-SubCell"/>
</dbReference>
<evidence type="ECO:0000256" key="13">
    <source>
        <dbReference type="SAM" id="Phobius"/>
    </source>
</evidence>
<evidence type="ECO:0000256" key="10">
    <source>
        <dbReference type="ARBA" id="ARBA00022840"/>
    </source>
</evidence>
<keyword evidence="8" id="KW-0547">Nucleotide-binding</keyword>
<dbReference type="EC" id="2.7.13.3" evidence="3"/>
<dbReference type="Pfam" id="PF21623">
    <property type="entry name" value="HK_sensor_dom_bact"/>
    <property type="match status" value="1"/>
</dbReference>
<dbReference type="Pfam" id="PF02518">
    <property type="entry name" value="HATPase_c"/>
    <property type="match status" value="1"/>
</dbReference>
<feature type="transmembrane region" description="Helical" evidence="13">
    <location>
        <begin position="281"/>
        <end position="304"/>
    </location>
</feature>
<dbReference type="PROSITE" id="PS50109">
    <property type="entry name" value="HIS_KIN"/>
    <property type="match status" value="1"/>
</dbReference>
<dbReference type="InterPro" id="IPR048760">
    <property type="entry name" value="VP0354-like_sensor_dom"/>
</dbReference>
<keyword evidence="5" id="KW-0597">Phosphoprotein</keyword>
<evidence type="ECO:0000256" key="3">
    <source>
        <dbReference type="ARBA" id="ARBA00012438"/>
    </source>
</evidence>
<keyword evidence="16" id="KW-1185">Reference proteome</keyword>
<dbReference type="InterPro" id="IPR003594">
    <property type="entry name" value="HATPase_dom"/>
</dbReference>
<dbReference type="InterPro" id="IPR036097">
    <property type="entry name" value="HisK_dim/P_sf"/>
</dbReference>
<dbReference type="SMART" id="SM00387">
    <property type="entry name" value="HATPase_c"/>
    <property type="match status" value="1"/>
</dbReference>
<evidence type="ECO:0000256" key="8">
    <source>
        <dbReference type="ARBA" id="ARBA00022741"/>
    </source>
</evidence>
<dbReference type="InterPro" id="IPR036890">
    <property type="entry name" value="HATPase_C_sf"/>
</dbReference>
<dbReference type="GO" id="GO:0005524">
    <property type="term" value="F:ATP binding"/>
    <property type="evidence" value="ECO:0007669"/>
    <property type="project" value="UniProtKB-KW"/>
</dbReference>
<dbReference type="SUPFAM" id="SSF47384">
    <property type="entry name" value="Homodimeric domain of signal transducing histidine kinase"/>
    <property type="match status" value="1"/>
</dbReference>
<comment type="caution">
    <text evidence="15">The sequence shown here is derived from an EMBL/GenBank/DDBJ whole genome shotgun (WGS) entry which is preliminary data.</text>
</comment>
<evidence type="ECO:0000256" key="4">
    <source>
        <dbReference type="ARBA" id="ARBA00022475"/>
    </source>
</evidence>
<evidence type="ECO:0000256" key="11">
    <source>
        <dbReference type="ARBA" id="ARBA00022989"/>
    </source>
</evidence>
<feature type="domain" description="Histidine kinase" evidence="14">
    <location>
        <begin position="337"/>
        <end position="561"/>
    </location>
</feature>
<proteinExistence type="predicted"/>
<evidence type="ECO:0000256" key="2">
    <source>
        <dbReference type="ARBA" id="ARBA00004651"/>
    </source>
</evidence>
<dbReference type="SUPFAM" id="SSF103190">
    <property type="entry name" value="Sensory domain-like"/>
    <property type="match status" value="1"/>
</dbReference>
<evidence type="ECO:0000313" key="15">
    <source>
        <dbReference type="EMBL" id="RXJ57513.1"/>
    </source>
</evidence>
<dbReference type="RefSeq" id="WP_128996086.1">
    <property type="nucleotide sequence ID" value="NZ_PDKN01000004.1"/>
</dbReference>
<keyword evidence="9" id="KW-0418">Kinase</keyword>
<sequence>MDRFNHKTIFSKLTKLFFIFGLFLIVIATLVMYYLQQQIEESEIEQKSQLVLKYKQHAYVEYIQEAKKLLKSIQNSTFLKRYLKNHNNKNDVEELFYTLAQANSTILQIRYLNEQGQEQIRINKDAAQNRITKVPIHLLQQKDHRYYVDEIKRLKEDETYLSKLDLNIENEQIEVPYVPTLRLANAVYKNNKIVGMIIINLQMKEILDSTVSSDIFNIYLVDEKNNVVYSNDESKNNWSNTLNVYSRINTEEIINKEMLFQSNQHKLYIALKQKDFGNKAIINNTIVVIVLILVSASLFFVYLLRTRVNFILEKFNDQNKYVIQQVKLESIGKLLENLAHQWRQPLNVISSLSSSSKMMMQMDLLKTNELYNNLDQITATCIGLSHTIDDFKNFFKIDSSITSFQLLELKQEALEKLEELLDKNGIAFITDKKSINLKMKGSKNALVQVLMVLIKNSIEAHMSNPSKERYIFFLAQATKENITITIKDNAQGIPSDIMDKIFEPYFTTKHQSQGKGMGLYIVHQVITQQLNGQIEVHNVQYRYNHQLQIGTEFCITLPIQIS</sequence>
<name>A0A4Q0XTN6_9BACT</name>
<accession>A0A4Q0XTN6</accession>
<evidence type="ECO:0000256" key="9">
    <source>
        <dbReference type="ARBA" id="ARBA00022777"/>
    </source>
</evidence>
<evidence type="ECO:0000259" key="14">
    <source>
        <dbReference type="PROSITE" id="PS50109"/>
    </source>
</evidence>